<dbReference type="AlphaFoldDB" id="A0A646KPZ9"/>
<evidence type="ECO:0000313" key="2">
    <source>
        <dbReference type="Proteomes" id="UP000419138"/>
    </source>
</evidence>
<evidence type="ECO:0008006" key="3">
    <source>
        <dbReference type="Google" id="ProtNLM"/>
    </source>
</evidence>
<dbReference type="Gene3D" id="2.60.20.10">
    <property type="entry name" value="Crystallins"/>
    <property type="match status" value="1"/>
</dbReference>
<organism evidence="1 2">
    <name type="scientific">Streptomyces jumonjinensis</name>
    <dbReference type="NCBI Taxonomy" id="1945"/>
    <lineage>
        <taxon>Bacteria</taxon>
        <taxon>Bacillati</taxon>
        <taxon>Actinomycetota</taxon>
        <taxon>Actinomycetes</taxon>
        <taxon>Kitasatosporales</taxon>
        <taxon>Streptomycetaceae</taxon>
        <taxon>Streptomyces</taxon>
    </lineage>
</organism>
<dbReference type="OrthoDB" id="4338388at2"/>
<sequence>MTLSAALAGTAAAAESAPAVSTARTGNVICIHAYFNDCGHAPLSVRDPARHIAVDPRWQDSISSIRNSTGMTMCFWEHNNYEGRHFRVPHGYEVGNLGGNVFNDAISSWKPC</sequence>
<dbReference type="EMBL" id="VCLA01000184">
    <property type="protein sequence ID" value="MQT04137.1"/>
    <property type="molecule type" value="Genomic_DNA"/>
</dbReference>
<dbReference type="SUPFAM" id="SSF49695">
    <property type="entry name" value="gamma-Crystallin-like"/>
    <property type="match status" value="1"/>
</dbReference>
<dbReference type="Pfam" id="PF03995">
    <property type="entry name" value="Inhibitor_I36"/>
    <property type="match status" value="1"/>
</dbReference>
<reference evidence="1 2" key="1">
    <citation type="submission" date="2019-05" db="EMBL/GenBank/DDBJ databases">
        <title>Comparative genomics and metabolomics analyses of clavulanic acid producing Streptomyces species provides insight into specialized metabolism and evolution of beta-lactam biosynthetic gene clusters.</title>
        <authorList>
            <person name="Moore M.A."/>
            <person name="Cruz-Morales P."/>
            <person name="Barona Gomez F."/>
            <person name="Kapil T."/>
        </authorList>
    </citation>
    <scope>NUCLEOTIDE SEQUENCE [LARGE SCALE GENOMIC DNA]</scope>
    <source>
        <strain evidence="1 2">NRRL 5741</strain>
    </source>
</reference>
<comment type="caution">
    <text evidence="1">The sequence shown here is derived from an EMBL/GenBank/DDBJ whole genome shotgun (WGS) entry which is preliminary data.</text>
</comment>
<proteinExistence type="predicted"/>
<name>A0A646KPZ9_STRJU</name>
<dbReference type="InterPro" id="IPR011024">
    <property type="entry name" value="G_crystallin-like"/>
</dbReference>
<gene>
    <name evidence="1" type="ORF">FF041_29410</name>
</gene>
<protein>
    <recommendedName>
        <fullName evidence="3">Beta/gamma crystallin 'Greek key' domain-containing protein</fullName>
    </recommendedName>
</protein>
<evidence type="ECO:0000313" key="1">
    <source>
        <dbReference type="EMBL" id="MQT04137.1"/>
    </source>
</evidence>
<keyword evidence="2" id="KW-1185">Reference proteome</keyword>
<accession>A0A646KPZ9</accession>
<dbReference type="Proteomes" id="UP000419138">
    <property type="component" value="Unassembled WGS sequence"/>
</dbReference>